<dbReference type="InterPro" id="IPR027271">
    <property type="entry name" value="Acetolactate_synth/TF_NikR_C"/>
</dbReference>
<dbReference type="RefSeq" id="WP_369019275.1">
    <property type="nucleotide sequence ID" value="NZ_CP121689.1"/>
</dbReference>
<dbReference type="SUPFAM" id="SSF55021">
    <property type="entry name" value="ACT-like"/>
    <property type="match status" value="1"/>
</dbReference>
<proteinExistence type="predicted"/>
<protein>
    <submittedName>
        <fullName evidence="2">Uncharacterized protein</fullName>
    </submittedName>
</protein>
<dbReference type="Proteomes" id="UP001461341">
    <property type="component" value="Chromosome"/>
</dbReference>
<accession>A0ABZ2YDP0</accession>
<name>A0ABZ2YDP0_9BACT</name>
<dbReference type="EMBL" id="CP121689">
    <property type="protein sequence ID" value="WZL77109.1"/>
    <property type="molecule type" value="Genomic_DNA"/>
</dbReference>
<keyword evidence="1" id="KW-0175">Coiled coil</keyword>
<sequence length="82" mass="9379">MTKILLIKVGNRPKNAVKVQEILTRFGCNIKTRLGLHEFSSECESQDEGIIILELIGEQTEIEKMMSELEKLESVKAIYQEL</sequence>
<dbReference type="InterPro" id="IPR045865">
    <property type="entry name" value="ACT-like_dom_sf"/>
</dbReference>
<evidence type="ECO:0000256" key="1">
    <source>
        <dbReference type="SAM" id="Coils"/>
    </source>
</evidence>
<dbReference type="Gene3D" id="3.30.70.1150">
    <property type="entry name" value="ACT-like. Chain A, domain 2"/>
    <property type="match status" value="1"/>
</dbReference>
<reference evidence="2 3" key="1">
    <citation type="submission" date="2023-03" db="EMBL/GenBank/DDBJ databases">
        <title>Novel Species.</title>
        <authorList>
            <person name="Ma S."/>
        </authorList>
    </citation>
    <scope>NUCLEOTIDE SEQUENCE [LARGE SCALE GENOMIC DNA]</scope>
    <source>
        <strain evidence="2 3">B11</strain>
    </source>
</reference>
<gene>
    <name evidence="2" type="ORF">QBE54_05190</name>
</gene>
<evidence type="ECO:0000313" key="2">
    <source>
        <dbReference type="EMBL" id="WZL77109.1"/>
    </source>
</evidence>
<evidence type="ECO:0000313" key="3">
    <source>
        <dbReference type="Proteomes" id="UP001461341"/>
    </source>
</evidence>
<keyword evidence="3" id="KW-1185">Reference proteome</keyword>
<organism evidence="2 3">
    <name type="scientific">Thermatribacter velox</name>
    <dbReference type="NCBI Taxonomy" id="3039681"/>
    <lineage>
        <taxon>Bacteria</taxon>
        <taxon>Pseudomonadati</taxon>
        <taxon>Atribacterota</taxon>
        <taxon>Atribacteria</taxon>
        <taxon>Atribacterales</taxon>
        <taxon>Thermatribacteraceae</taxon>
        <taxon>Thermatribacter</taxon>
    </lineage>
</organism>
<feature type="coiled-coil region" evidence="1">
    <location>
        <begin position="55"/>
        <end position="82"/>
    </location>
</feature>